<dbReference type="AlphaFoldDB" id="A0A9N7Z4C8"/>
<protein>
    <recommendedName>
        <fullName evidence="5">Transmembrane protein</fullName>
    </recommendedName>
</protein>
<feature type="compositionally biased region" description="Basic and acidic residues" evidence="1">
    <location>
        <begin position="1"/>
        <end position="12"/>
    </location>
</feature>
<dbReference type="EMBL" id="CADEAL010004014">
    <property type="protein sequence ID" value="CAB1449387.1"/>
    <property type="molecule type" value="Genomic_DNA"/>
</dbReference>
<organism evidence="3 4">
    <name type="scientific">Pleuronectes platessa</name>
    <name type="common">European plaice</name>
    <dbReference type="NCBI Taxonomy" id="8262"/>
    <lineage>
        <taxon>Eukaryota</taxon>
        <taxon>Metazoa</taxon>
        <taxon>Chordata</taxon>
        <taxon>Craniata</taxon>
        <taxon>Vertebrata</taxon>
        <taxon>Euteleostomi</taxon>
        <taxon>Actinopterygii</taxon>
        <taxon>Neopterygii</taxon>
        <taxon>Teleostei</taxon>
        <taxon>Neoteleostei</taxon>
        <taxon>Acanthomorphata</taxon>
        <taxon>Carangaria</taxon>
        <taxon>Pleuronectiformes</taxon>
        <taxon>Pleuronectoidei</taxon>
        <taxon>Pleuronectidae</taxon>
        <taxon>Pleuronectes</taxon>
    </lineage>
</organism>
<evidence type="ECO:0008006" key="5">
    <source>
        <dbReference type="Google" id="ProtNLM"/>
    </source>
</evidence>
<keyword evidence="2" id="KW-0812">Transmembrane</keyword>
<gene>
    <name evidence="3" type="ORF">PLEPLA_LOCUS37068</name>
</gene>
<keyword evidence="2" id="KW-1133">Transmembrane helix</keyword>
<feature type="region of interest" description="Disordered" evidence="1">
    <location>
        <begin position="1"/>
        <end position="34"/>
    </location>
</feature>
<feature type="transmembrane region" description="Helical" evidence="2">
    <location>
        <begin position="92"/>
        <end position="115"/>
    </location>
</feature>
<name>A0A9N7Z4C8_PLEPL</name>
<evidence type="ECO:0000256" key="1">
    <source>
        <dbReference type="SAM" id="MobiDB-lite"/>
    </source>
</evidence>
<keyword evidence="2" id="KW-0472">Membrane</keyword>
<comment type="caution">
    <text evidence="3">The sequence shown here is derived from an EMBL/GenBank/DDBJ whole genome shotgun (WGS) entry which is preliminary data.</text>
</comment>
<evidence type="ECO:0000313" key="3">
    <source>
        <dbReference type="EMBL" id="CAB1449387.1"/>
    </source>
</evidence>
<keyword evidence="4" id="KW-1185">Reference proteome</keyword>
<accession>A0A9N7Z4C8</accession>
<evidence type="ECO:0000313" key="4">
    <source>
        <dbReference type="Proteomes" id="UP001153269"/>
    </source>
</evidence>
<reference evidence="3" key="1">
    <citation type="submission" date="2020-03" db="EMBL/GenBank/DDBJ databases">
        <authorList>
            <person name="Weist P."/>
        </authorList>
    </citation>
    <scope>NUCLEOTIDE SEQUENCE</scope>
</reference>
<evidence type="ECO:0000256" key="2">
    <source>
        <dbReference type="SAM" id="Phobius"/>
    </source>
</evidence>
<sequence length="144" mass="16260">MEIQHPDPRRAPDSSFAFPLQCSSSPEPDALRRTEPVHFDAVQAERSLSRRMQVKNQICTERSSTDDPEQDDNQKKTSCFSNIKIFLVSECALMLAQGTVGAYLVSFCATAAVLVRRRRVVSQCLSGALQTFTGRRRVPMRRLR</sequence>
<dbReference type="Proteomes" id="UP001153269">
    <property type="component" value="Unassembled WGS sequence"/>
</dbReference>
<proteinExistence type="predicted"/>
<feature type="region of interest" description="Disordered" evidence="1">
    <location>
        <begin position="53"/>
        <end position="75"/>
    </location>
</feature>